<feature type="signal peptide" evidence="3">
    <location>
        <begin position="1"/>
        <end position="29"/>
    </location>
</feature>
<dbReference type="InterPro" id="IPR008397">
    <property type="entry name" value="Alginate_lyase_dom"/>
</dbReference>
<dbReference type="Proteomes" id="UP000223913">
    <property type="component" value="Unassembled WGS sequence"/>
</dbReference>
<accession>A0A2D0N4W0</accession>
<sequence>MNRSYFSPAAYLSLLLAVLLGSACRSATADEAALSGLVFSDGAHLEQQRAKFTAGDAAVVSLVEQLEAEADQLLNAAPYSVVHKAQTPPSGDKHDYMSQGPYWWPDTTKSNGLPYIRRDGEVNPERATLTDHREMGELMNASETLSHAYYYTGQEKYAQKAAELLEIWFLADSTRMNPHLEFGQAIPGRTEGRGIGIIETRYLGKITDAVALIRASDAWNPELESGMQEWMGDYLNWLLTSEKGKNESVHPNNHGTWYDVQAATLALFTGQDSLARSMLENAKESRMDEDLEANGAQPKELARTLSFNYSTMNLFGMFTLARIGEMVGVDLWHYDTPNGANLKKALDYLLPAALGQSEWPHKQIKPIKPEELIPHLGIASKVYDPAYAATAQQLLKQYPEKAGSALHWPM</sequence>
<dbReference type="InterPro" id="IPR008929">
    <property type="entry name" value="Chondroitin_lyas"/>
</dbReference>
<feature type="chain" id="PRO_5012271416" description="Alginate lyase domain-containing protein" evidence="3">
    <location>
        <begin position="30"/>
        <end position="410"/>
    </location>
</feature>
<dbReference type="OrthoDB" id="7210452at2"/>
<evidence type="ECO:0000313" key="5">
    <source>
        <dbReference type="EMBL" id="PHN02823.1"/>
    </source>
</evidence>
<reference evidence="5 6" key="1">
    <citation type="submission" date="2017-10" db="EMBL/GenBank/DDBJ databases">
        <title>The draft genome sequence of Lewinella nigricans NBRC 102662.</title>
        <authorList>
            <person name="Wang K."/>
        </authorList>
    </citation>
    <scope>NUCLEOTIDE SEQUENCE [LARGE SCALE GENOMIC DNA]</scope>
    <source>
        <strain evidence="5 6">NBRC 102662</strain>
    </source>
</reference>
<evidence type="ECO:0000256" key="3">
    <source>
        <dbReference type="SAM" id="SignalP"/>
    </source>
</evidence>
<evidence type="ECO:0000259" key="4">
    <source>
        <dbReference type="Pfam" id="PF05426"/>
    </source>
</evidence>
<feature type="domain" description="Alginate lyase" evidence="4">
    <location>
        <begin position="83"/>
        <end position="359"/>
    </location>
</feature>
<evidence type="ECO:0000313" key="6">
    <source>
        <dbReference type="Proteomes" id="UP000223913"/>
    </source>
</evidence>
<dbReference type="Pfam" id="PF05426">
    <property type="entry name" value="Alginate_lyase"/>
    <property type="match status" value="1"/>
</dbReference>
<dbReference type="GO" id="GO:0042597">
    <property type="term" value="C:periplasmic space"/>
    <property type="evidence" value="ECO:0007669"/>
    <property type="project" value="InterPro"/>
</dbReference>
<evidence type="ECO:0000256" key="1">
    <source>
        <dbReference type="ARBA" id="ARBA00022729"/>
    </source>
</evidence>
<keyword evidence="2" id="KW-0456">Lyase</keyword>
<protein>
    <recommendedName>
        <fullName evidence="4">Alginate lyase domain-containing protein</fullName>
    </recommendedName>
</protein>
<dbReference type="PROSITE" id="PS51257">
    <property type="entry name" value="PROKAR_LIPOPROTEIN"/>
    <property type="match status" value="1"/>
</dbReference>
<dbReference type="RefSeq" id="WP_099153763.1">
    <property type="nucleotide sequence ID" value="NZ_PDUD01000036.1"/>
</dbReference>
<evidence type="ECO:0000256" key="2">
    <source>
        <dbReference type="ARBA" id="ARBA00023239"/>
    </source>
</evidence>
<gene>
    <name evidence="5" type="ORF">CRP01_30040</name>
</gene>
<dbReference type="SUPFAM" id="SSF48230">
    <property type="entry name" value="Chondroitin AC/alginate lyase"/>
    <property type="match status" value="1"/>
</dbReference>
<dbReference type="AlphaFoldDB" id="A0A2D0N4W0"/>
<keyword evidence="1 3" id="KW-0732">Signal</keyword>
<dbReference type="EMBL" id="PDUD01000036">
    <property type="protein sequence ID" value="PHN02823.1"/>
    <property type="molecule type" value="Genomic_DNA"/>
</dbReference>
<comment type="caution">
    <text evidence="5">The sequence shown here is derived from an EMBL/GenBank/DDBJ whole genome shotgun (WGS) entry which is preliminary data.</text>
</comment>
<dbReference type="Gene3D" id="1.50.10.100">
    <property type="entry name" value="Chondroitin AC/alginate lyase"/>
    <property type="match status" value="1"/>
</dbReference>
<proteinExistence type="predicted"/>
<name>A0A2D0N4W0_FLAN2</name>
<keyword evidence="6" id="KW-1185">Reference proteome</keyword>
<dbReference type="GO" id="GO:0016829">
    <property type="term" value="F:lyase activity"/>
    <property type="evidence" value="ECO:0007669"/>
    <property type="project" value="UniProtKB-KW"/>
</dbReference>
<organism evidence="5 6">
    <name type="scientific">Flavilitoribacter nigricans (strain ATCC 23147 / DSM 23189 / NBRC 102662 / NCIMB 1420 / SS-2)</name>
    <name type="common">Lewinella nigricans</name>
    <dbReference type="NCBI Taxonomy" id="1122177"/>
    <lineage>
        <taxon>Bacteria</taxon>
        <taxon>Pseudomonadati</taxon>
        <taxon>Bacteroidota</taxon>
        <taxon>Saprospiria</taxon>
        <taxon>Saprospirales</taxon>
        <taxon>Lewinellaceae</taxon>
        <taxon>Flavilitoribacter</taxon>
    </lineage>
</organism>